<feature type="compositionally biased region" description="Pro residues" evidence="1">
    <location>
        <begin position="634"/>
        <end position="646"/>
    </location>
</feature>
<dbReference type="Proteomes" id="UP001497453">
    <property type="component" value="Chromosome 5"/>
</dbReference>
<reference evidence="3" key="1">
    <citation type="submission" date="2024-04" db="EMBL/GenBank/DDBJ databases">
        <authorList>
            <person name="Shaw F."/>
            <person name="Minotto A."/>
        </authorList>
    </citation>
    <scope>NUCLEOTIDE SEQUENCE [LARGE SCALE GENOMIC DNA]</scope>
</reference>
<protein>
    <recommendedName>
        <fullName evidence="4">SAP domain-containing protein</fullName>
    </recommendedName>
</protein>
<evidence type="ECO:0000313" key="2">
    <source>
        <dbReference type="EMBL" id="CAL1710050.1"/>
    </source>
</evidence>
<feature type="compositionally biased region" description="Low complexity" evidence="1">
    <location>
        <begin position="880"/>
        <end position="892"/>
    </location>
</feature>
<evidence type="ECO:0000256" key="1">
    <source>
        <dbReference type="SAM" id="MobiDB-lite"/>
    </source>
</evidence>
<evidence type="ECO:0000313" key="3">
    <source>
        <dbReference type="Proteomes" id="UP001497453"/>
    </source>
</evidence>
<gene>
    <name evidence="2" type="ORF">GFSPODELE1_LOCUS7630</name>
</gene>
<organism evidence="2 3">
    <name type="scientific">Somion occarium</name>
    <dbReference type="NCBI Taxonomy" id="3059160"/>
    <lineage>
        <taxon>Eukaryota</taxon>
        <taxon>Fungi</taxon>
        <taxon>Dikarya</taxon>
        <taxon>Basidiomycota</taxon>
        <taxon>Agaricomycotina</taxon>
        <taxon>Agaricomycetes</taxon>
        <taxon>Polyporales</taxon>
        <taxon>Cerrenaceae</taxon>
        <taxon>Somion</taxon>
    </lineage>
</organism>
<feature type="compositionally biased region" description="Pro residues" evidence="1">
    <location>
        <begin position="224"/>
        <end position="233"/>
    </location>
</feature>
<feature type="region of interest" description="Disordered" evidence="1">
    <location>
        <begin position="455"/>
        <end position="609"/>
    </location>
</feature>
<feature type="region of interest" description="Disordered" evidence="1">
    <location>
        <begin position="51"/>
        <end position="88"/>
    </location>
</feature>
<feature type="compositionally biased region" description="Acidic residues" evidence="1">
    <location>
        <begin position="511"/>
        <end position="526"/>
    </location>
</feature>
<keyword evidence="3" id="KW-1185">Reference proteome</keyword>
<feature type="compositionally biased region" description="Basic and acidic residues" evidence="1">
    <location>
        <begin position="560"/>
        <end position="585"/>
    </location>
</feature>
<feature type="compositionally biased region" description="Low complexity" evidence="1">
    <location>
        <begin position="923"/>
        <end position="941"/>
    </location>
</feature>
<feature type="compositionally biased region" description="Polar residues" evidence="1">
    <location>
        <begin position="724"/>
        <end position="763"/>
    </location>
</feature>
<proteinExistence type="predicted"/>
<accession>A0ABP1DQI5</accession>
<feature type="compositionally biased region" description="Basic and acidic residues" evidence="1">
    <location>
        <begin position="68"/>
        <end position="77"/>
    </location>
</feature>
<sequence length="1026" mass="108346">MATTTQILFNSPALHSLKRDQLVKLCKIHGIKANGKNVELIERLKVRATELPPEAATIQPEEDNEQDDNNHDNHVDATNDSDVDMSDSMQFNGMPRLSERWEMVMEDIEEVDETTLGTMSSMNTLRSTRTAGEFGSKNSKSTMTSSIKALANSLGIKRSYSGKSIASHKEPSRSSVAQDELDQHAVPYSSLPPPDFLPATDHFKLSTPDVTMSGPDDSLNEPIPGSPSRPGAPAPSNARLSTGEGLTTTIRLITSPFDPSNVASPPRLQPLQPSFDLIMSPGSDQQQRVNVWPASPNNGQRLYPAVPFEDLPSLNAIVASSSNYASPAKPMPSNDTQDIFSPQKVPAPPVQHTGRLSLPQNQPFLFGSPLPQPRLSNKDFGKAAASVLDEMNKRLAEAGVQKVDAGVLKRDTTDDIFGSTVNQIHQRTNNTDRFAKTHEAAFNQMDSIVNHYAARRGQQPSQPASKKRESDTLGLGTGPGAKRKSTVAGHTGHRVISNGVRKNMSIPGGFGDDEEEDEPEHEEVEAAGDRRSSKRIRITESDVTKGRRISLVPPAPGQTAEERQRQERRKSRDHEAMKKRLDGIKARRRSSRGRPSLGKASAPKAKPSRFGFLSSAKTLVRNVWNMGAGSSKPVAPPSNIPVPKPSAPVKAAPSTAPVAKAPSVGLGHPSMRSTTATSGIRSSSGASNNSHLAPKTARSTSTLTASRSRSPIPSFNVPPKTGGTAPSRTSGIAQPSVASKRTSVMGSSMGTRTSLASTANGGASSMGAKRSLATGASSSSVTHARKDSNTSVGSKIISPGGIPRRPSSSLMAPTASSLAKMRGSNAATSINAASSPRTLQSILNTPQKSPKPTKIFSKPLPADFGSPTSPPTPAHNTSLAAAATTIMNNATAGSNRPGVPPKPPSLAGRRPRISRSRVIAKLGAQRAATSGSSGSTAEIGGPRNRSSMGAARRSLGVVKNNRTASGGDVVMSAKKKARQSEYARRRSHVKAARASSGRPSLGGPSLSKSPLKTAGRLSGAMDLDDD</sequence>
<feature type="compositionally biased region" description="Low complexity" evidence="1">
    <location>
        <begin position="647"/>
        <end position="664"/>
    </location>
</feature>
<feature type="compositionally biased region" description="Polar residues" evidence="1">
    <location>
        <begin position="671"/>
        <end position="691"/>
    </location>
</feature>
<feature type="compositionally biased region" description="Low complexity" evidence="1">
    <location>
        <begin position="992"/>
        <end position="1012"/>
    </location>
</feature>
<feature type="compositionally biased region" description="Low complexity" evidence="1">
    <location>
        <begin position="796"/>
        <end position="809"/>
    </location>
</feature>
<dbReference type="EMBL" id="OZ037948">
    <property type="protein sequence ID" value="CAL1710050.1"/>
    <property type="molecule type" value="Genomic_DNA"/>
</dbReference>
<feature type="region of interest" description="Disordered" evidence="1">
    <location>
        <begin position="185"/>
        <end position="242"/>
    </location>
</feature>
<feature type="compositionally biased region" description="Low complexity" evidence="1">
    <location>
        <begin position="824"/>
        <end position="835"/>
    </location>
</feature>
<feature type="compositionally biased region" description="Basic and acidic residues" evidence="1">
    <location>
        <begin position="527"/>
        <end position="545"/>
    </location>
</feature>
<feature type="region of interest" description="Disordered" evidence="1">
    <location>
        <begin position="627"/>
        <end position="1026"/>
    </location>
</feature>
<evidence type="ECO:0008006" key="4">
    <source>
        <dbReference type="Google" id="ProtNLM"/>
    </source>
</evidence>
<feature type="compositionally biased region" description="Low complexity" evidence="1">
    <location>
        <begin position="696"/>
        <end position="710"/>
    </location>
</feature>
<feature type="compositionally biased region" description="Polar residues" evidence="1">
    <location>
        <begin position="836"/>
        <end position="850"/>
    </location>
</feature>
<name>A0ABP1DQI5_9APHY</name>